<dbReference type="GO" id="GO:0003677">
    <property type="term" value="F:DNA binding"/>
    <property type="evidence" value="ECO:0007669"/>
    <property type="project" value="UniProtKB-KW"/>
</dbReference>
<evidence type="ECO:0000313" key="7">
    <source>
        <dbReference type="Proteomes" id="UP000041247"/>
    </source>
</evidence>
<keyword evidence="3" id="KW-0238">DNA-binding</keyword>
<feature type="domain" description="Tyr recombinase" evidence="5">
    <location>
        <begin position="218"/>
        <end position="437"/>
    </location>
</feature>
<sequence>MTHPATKLLADYIDSPSGTLILEDLRIGRVRFGKIIIPSREAAFNAQDLINTACNKTARARSGKHGTRYSEPLPLGSPARLLSIEMEDYAKHQRRRFLKSGTIEDSSRTLRLLLLTCGDIPVSHIDHTHIDRMWDLLRWAPSAIFKDAELSKLSYEEIIARGQAMNVPGVSRATLEKHTQFLKSFFSRLVATRAIPSTPLAAMGKVKKDLTIDPKVKKAERFFDSEDLQCIFDPEHFAPWASKWPHRWWAPILGLYSGARVNEIAQLKRSDIVQEGGVWCLAIQPTVDEDLARNEGIKTRQTVKGKSAIRRIPIHQAVLDAGFLDYLEDLKATKHPRLFPNLSAGVNQTTGETNARYSQGLLNQFSVYMKQRGFPKGVGFHGFRHTLATNLRHARVPLEDIASITGHTARQEFPVLEKYTQTANPLERPRQLEALALFQPPVTMPKYQRGQFKKQLGKDAKFYP</sequence>
<keyword evidence="4" id="KW-0233">DNA recombination</keyword>
<dbReference type="PANTHER" id="PTHR30349:SF64">
    <property type="entry name" value="PROPHAGE INTEGRASE INTD-RELATED"/>
    <property type="match status" value="1"/>
</dbReference>
<organism evidence="6 7">
    <name type="scientific">Xanthomonas graminis pv. poae</name>
    <dbReference type="NCBI Taxonomy" id="227946"/>
    <lineage>
        <taxon>Bacteria</taxon>
        <taxon>Pseudomonadati</taxon>
        <taxon>Pseudomonadota</taxon>
        <taxon>Gammaproteobacteria</taxon>
        <taxon>Lysobacterales</taxon>
        <taxon>Lysobacteraceae</taxon>
        <taxon>Xanthomonas</taxon>
        <taxon>Xanthomonas translucens group</taxon>
        <taxon>Xanthomonas graminis</taxon>
    </lineage>
</organism>
<evidence type="ECO:0000256" key="1">
    <source>
        <dbReference type="ARBA" id="ARBA00008857"/>
    </source>
</evidence>
<accession>A0A0K2ZNF6</accession>
<evidence type="ECO:0000256" key="3">
    <source>
        <dbReference type="ARBA" id="ARBA00023125"/>
    </source>
</evidence>
<dbReference type="GO" id="GO:0006310">
    <property type="term" value="P:DNA recombination"/>
    <property type="evidence" value="ECO:0007669"/>
    <property type="project" value="UniProtKB-KW"/>
</dbReference>
<dbReference type="GO" id="GO:0015074">
    <property type="term" value="P:DNA integration"/>
    <property type="evidence" value="ECO:0007669"/>
    <property type="project" value="UniProtKB-KW"/>
</dbReference>
<evidence type="ECO:0000259" key="5">
    <source>
        <dbReference type="PROSITE" id="PS51898"/>
    </source>
</evidence>
<dbReference type="RefSeq" id="WP_053840641.1">
    <property type="nucleotide sequence ID" value="NZ_CP076250.1"/>
</dbReference>
<dbReference type="CDD" id="cd01184">
    <property type="entry name" value="INT_C_like_1"/>
    <property type="match status" value="1"/>
</dbReference>
<dbReference type="SUPFAM" id="SSF56349">
    <property type="entry name" value="DNA breaking-rejoining enzymes"/>
    <property type="match status" value="1"/>
</dbReference>
<evidence type="ECO:0000256" key="2">
    <source>
        <dbReference type="ARBA" id="ARBA00022908"/>
    </source>
</evidence>
<evidence type="ECO:0000256" key="4">
    <source>
        <dbReference type="ARBA" id="ARBA00023172"/>
    </source>
</evidence>
<name>A0A0K2ZNF6_9XANT</name>
<dbReference type="InterPro" id="IPR050090">
    <property type="entry name" value="Tyrosine_recombinase_XerCD"/>
</dbReference>
<dbReference type="Pfam" id="PF00589">
    <property type="entry name" value="Phage_integrase"/>
    <property type="match status" value="1"/>
</dbReference>
<comment type="similarity">
    <text evidence="1">Belongs to the 'phage' integrase family.</text>
</comment>
<protein>
    <submittedName>
        <fullName evidence="6">Phage-related integrase</fullName>
    </submittedName>
</protein>
<dbReference type="Gene3D" id="1.10.150.130">
    <property type="match status" value="1"/>
</dbReference>
<dbReference type="AlphaFoldDB" id="A0A0K2ZNF6"/>
<dbReference type="EMBL" id="CXOK01000038">
    <property type="protein sequence ID" value="CTP87336.1"/>
    <property type="molecule type" value="Genomic_DNA"/>
</dbReference>
<evidence type="ECO:0000313" key="6">
    <source>
        <dbReference type="EMBL" id="CTP87336.1"/>
    </source>
</evidence>
<gene>
    <name evidence="6" type="ORF">XTPLMG728_1526</name>
</gene>
<dbReference type="InterPro" id="IPR011010">
    <property type="entry name" value="DNA_brk_join_enz"/>
</dbReference>
<reference evidence="6 7" key="1">
    <citation type="submission" date="2015-07" db="EMBL/GenBank/DDBJ databases">
        <authorList>
            <person name="Noorani M."/>
        </authorList>
    </citation>
    <scope>NUCLEOTIDE SEQUENCE [LARGE SCALE GENOMIC DNA]</scope>
    <source>
        <strain evidence="6">LMG728</strain>
    </source>
</reference>
<dbReference type="PANTHER" id="PTHR30349">
    <property type="entry name" value="PHAGE INTEGRASE-RELATED"/>
    <property type="match status" value="1"/>
</dbReference>
<keyword evidence="2" id="KW-0229">DNA integration</keyword>
<dbReference type="InterPro" id="IPR002104">
    <property type="entry name" value="Integrase_catalytic"/>
</dbReference>
<dbReference type="PROSITE" id="PS51898">
    <property type="entry name" value="TYR_RECOMBINASE"/>
    <property type="match status" value="1"/>
</dbReference>
<dbReference type="Gene3D" id="1.10.443.10">
    <property type="entry name" value="Intergrase catalytic core"/>
    <property type="match status" value="1"/>
</dbReference>
<dbReference type="Proteomes" id="UP000041247">
    <property type="component" value="Unassembled WGS sequence"/>
</dbReference>
<dbReference type="InterPro" id="IPR010998">
    <property type="entry name" value="Integrase_recombinase_N"/>
</dbReference>
<dbReference type="InterPro" id="IPR013762">
    <property type="entry name" value="Integrase-like_cat_sf"/>
</dbReference>
<proteinExistence type="inferred from homology"/>